<protein>
    <submittedName>
        <fullName evidence="6">Amino acid permease</fullName>
    </submittedName>
</protein>
<feature type="transmembrane region" description="Helical" evidence="5">
    <location>
        <begin position="114"/>
        <end position="136"/>
    </location>
</feature>
<proteinExistence type="predicted"/>
<feature type="transmembrane region" description="Helical" evidence="5">
    <location>
        <begin position="415"/>
        <end position="440"/>
    </location>
</feature>
<dbReference type="GO" id="GO:0016020">
    <property type="term" value="C:membrane"/>
    <property type="evidence" value="ECO:0007669"/>
    <property type="project" value="UniProtKB-SubCell"/>
</dbReference>
<evidence type="ECO:0000313" key="6">
    <source>
        <dbReference type="EMBL" id="AWH86553.1"/>
    </source>
</evidence>
<feature type="transmembrane region" description="Helical" evidence="5">
    <location>
        <begin position="348"/>
        <end position="369"/>
    </location>
</feature>
<comment type="subcellular location">
    <subcellularLocation>
        <location evidence="1">Membrane</location>
        <topology evidence="1">Multi-pass membrane protein</topology>
    </subcellularLocation>
</comment>
<evidence type="ECO:0000256" key="2">
    <source>
        <dbReference type="ARBA" id="ARBA00022692"/>
    </source>
</evidence>
<accession>A0A2S1R1G2</accession>
<evidence type="ECO:0000256" key="5">
    <source>
        <dbReference type="SAM" id="Phobius"/>
    </source>
</evidence>
<dbReference type="PANTHER" id="PTHR43243">
    <property type="entry name" value="INNER MEMBRANE TRANSPORTER YGJI-RELATED"/>
    <property type="match status" value="1"/>
</dbReference>
<feature type="transmembrane region" description="Helical" evidence="5">
    <location>
        <begin position="272"/>
        <end position="300"/>
    </location>
</feature>
<feature type="transmembrane region" description="Helical" evidence="5">
    <location>
        <begin position="143"/>
        <end position="169"/>
    </location>
</feature>
<feature type="transmembrane region" description="Helical" evidence="5">
    <location>
        <begin position="321"/>
        <end position="342"/>
    </location>
</feature>
<dbReference type="OrthoDB" id="860831at2"/>
<dbReference type="AlphaFoldDB" id="A0A2S1R1G2"/>
<organism evidence="6 7">
    <name type="scientific">Flavobacterium album</name>
    <dbReference type="NCBI Taxonomy" id="2175091"/>
    <lineage>
        <taxon>Bacteria</taxon>
        <taxon>Pseudomonadati</taxon>
        <taxon>Bacteroidota</taxon>
        <taxon>Flavobacteriia</taxon>
        <taxon>Flavobacteriales</taxon>
        <taxon>Flavobacteriaceae</taxon>
        <taxon>Flavobacterium</taxon>
    </lineage>
</organism>
<dbReference type="RefSeq" id="WP_108779276.1">
    <property type="nucleotide sequence ID" value="NZ_CP029186.1"/>
</dbReference>
<feature type="transmembrane region" description="Helical" evidence="5">
    <location>
        <begin position="381"/>
        <end position="403"/>
    </location>
</feature>
<feature type="transmembrane region" description="Helical" evidence="5">
    <location>
        <begin position="34"/>
        <end position="55"/>
    </location>
</feature>
<evidence type="ECO:0000256" key="3">
    <source>
        <dbReference type="ARBA" id="ARBA00022989"/>
    </source>
</evidence>
<name>A0A2S1R1G2_9FLAO</name>
<dbReference type="Gene3D" id="1.20.1740.10">
    <property type="entry name" value="Amino acid/polyamine transporter I"/>
    <property type="match status" value="1"/>
</dbReference>
<keyword evidence="2 5" id="KW-0812">Transmembrane</keyword>
<reference evidence="6 7" key="1">
    <citation type="submission" date="2018-04" db="EMBL/GenBank/DDBJ databases">
        <title>Genome sequencing of Flavobacterium sp. HYN0059.</title>
        <authorList>
            <person name="Yi H."/>
            <person name="Baek C."/>
        </authorList>
    </citation>
    <scope>NUCLEOTIDE SEQUENCE [LARGE SCALE GENOMIC DNA]</scope>
    <source>
        <strain evidence="6 7">HYN0059</strain>
    </source>
</reference>
<dbReference type="KEGG" id="falb:HYN59_16205"/>
<keyword evidence="3 5" id="KW-1133">Transmembrane helix</keyword>
<evidence type="ECO:0000313" key="7">
    <source>
        <dbReference type="Proteomes" id="UP000244929"/>
    </source>
</evidence>
<feature type="transmembrane region" description="Helical" evidence="5">
    <location>
        <begin position="84"/>
        <end position="102"/>
    </location>
</feature>
<keyword evidence="4 5" id="KW-0472">Membrane</keyword>
<feature type="transmembrane region" description="Helical" evidence="5">
    <location>
        <begin position="189"/>
        <end position="207"/>
    </location>
</feature>
<sequence>MGSRDPHKLNELQATAICGNDISSSCLYVSALTIVYAGQYAWVSLLIVALVLYLFRKIYGEVVGALPLNGGAYNVLLNTSSKRVAALAAILTVLSYMATAVISASEAMHYLHHLFQGFDVIPATAIVLLFFTILAIKGIGESAAVAVCIFLIHLLSLSLLVVASVYFLLTNGTATLSLNWELPVNPKGIIFTLFLGFSAAMLGISGFESSANFVEEQKPGVFRKTLRNMWVVVSFFNPVIALLIIAIIPLVQLGEHKESLLAYLGATTGGGWLGWLISIDAVLVLCGAVLTSFVGVSGLLKRITLDRLLPNYFLHENKKGSSYRIIVTFFILCISVLFATQGKIESLAGVYTFSFLAVMAMFGIGNILLKVKRKKLPRPEKAKGISVVLAIAFVITGFAGNIILNEDAFKTFIKYLIPAVILIAIMLNRSLIIQTSVDALEYLYRPVRRFAVASNRYLRKLQHKIHSQEFVFFTKGDDVAILNKVMQYVQQNETTRKLKIVNVAHDGDSNAALKTDLEVLDRAYPEIHIEFIELSGTFGPELIDRLSTDWNIPKNFMFIGSPSDKFSYRVAELGGVRLIM</sequence>
<dbReference type="Proteomes" id="UP000244929">
    <property type="component" value="Chromosome"/>
</dbReference>
<keyword evidence="7" id="KW-1185">Reference proteome</keyword>
<evidence type="ECO:0000256" key="1">
    <source>
        <dbReference type="ARBA" id="ARBA00004141"/>
    </source>
</evidence>
<gene>
    <name evidence="6" type="ORF">HYN59_16205</name>
</gene>
<dbReference type="GO" id="GO:0015171">
    <property type="term" value="F:amino acid transmembrane transporter activity"/>
    <property type="evidence" value="ECO:0007669"/>
    <property type="project" value="TreeGrafter"/>
</dbReference>
<dbReference type="InterPro" id="IPR002293">
    <property type="entry name" value="AA/rel_permease1"/>
</dbReference>
<evidence type="ECO:0000256" key="4">
    <source>
        <dbReference type="ARBA" id="ARBA00023136"/>
    </source>
</evidence>
<dbReference type="PANTHER" id="PTHR43243:SF11">
    <property type="entry name" value="AMINO ACID PERMEASE_ SLC12A DOMAIN-CONTAINING PROTEIN"/>
    <property type="match status" value="1"/>
</dbReference>
<dbReference type="EMBL" id="CP029186">
    <property type="protein sequence ID" value="AWH86553.1"/>
    <property type="molecule type" value="Genomic_DNA"/>
</dbReference>
<feature type="transmembrane region" description="Helical" evidence="5">
    <location>
        <begin position="228"/>
        <end position="252"/>
    </location>
</feature>
<dbReference type="Pfam" id="PF13520">
    <property type="entry name" value="AA_permease_2"/>
    <property type="match status" value="1"/>
</dbReference>